<evidence type="ECO:0000256" key="6">
    <source>
        <dbReference type="ARBA" id="ARBA00023136"/>
    </source>
</evidence>
<dbReference type="PANTHER" id="PTHR37479">
    <property type="entry name" value="CELL DIVISION PROTEIN FTSL"/>
    <property type="match status" value="1"/>
</dbReference>
<evidence type="ECO:0000313" key="10">
    <source>
        <dbReference type="EMBL" id="OFE11302.1"/>
    </source>
</evidence>
<evidence type="ECO:0000256" key="5">
    <source>
        <dbReference type="ARBA" id="ARBA00022989"/>
    </source>
</evidence>
<dbReference type="PANTHER" id="PTHR37479:SF1">
    <property type="entry name" value="CELL DIVISION PROTEIN FTSL"/>
    <property type="match status" value="1"/>
</dbReference>
<dbReference type="AlphaFoldDB" id="A0A1E8CG26"/>
<dbReference type="EMBL" id="MASR01000003">
    <property type="protein sequence ID" value="OFE11302.1"/>
    <property type="molecule type" value="Genomic_DNA"/>
</dbReference>
<sequence length="82" mass="9460">MILFAAVMVSALAVVNTSFKSRTVFYELQKLRAESNELDVQRGQLLIEQSTFGLEGRIEQKAMEELEMTLPDWSRIIMVRHD</sequence>
<comment type="caution">
    <text evidence="10">The sequence shown here is derived from an EMBL/GenBank/DDBJ whole genome shotgun (WGS) entry which is preliminary data.</text>
</comment>
<keyword evidence="7 8" id="KW-0131">Cell cycle</keyword>
<comment type="similarity">
    <text evidence="8">Belongs to the FtsL family.</text>
</comment>
<comment type="subcellular location">
    <subcellularLocation>
        <location evidence="8">Cell inner membrane</location>
        <topology evidence="8">Single-pass type II membrane protein</topology>
    </subcellularLocation>
    <subcellularLocation>
        <location evidence="1">Cell membrane</location>
        <topology evidence="1">Single-pass type II membrane protein</topology>
    </subcellularLocation>
    <text evidence="8">Localizes to the division septum where it forms a ring structure.</text>
</comment>
<comment type="subunit">
    <text evidence="8">Part of a complex composed of FtsB, FtsL and FtsQ.</text>
</comment>
<dbReference type="Pfam" id="PF04999">
    <property type="entry name" value="FtsL"/>
    <property type="match status" value="1"/>
</dbReference>
<dbReference type="NCBIfam" id="TIGR02209">
    <property type="entry name" value="ftsL_broad"/>
    <property type="match status" value="1"/>
</dbReference>
<evidence type="ECO:0000256" key="2">
    <source>
        <dbReference type="ARBA" id="ARBA00022475"/>
    </source>
</evidence>
<dbReference type="GO" id="GO:0043093">
    <property type="term" value="P:FtsZ-dependent cytokinesis"/>
    <property type="evidence" value="ECO:0007669"/>
    <property type="project" value="UniProtKB-UniRule"/>
</dbReference>
<keyword evidence="5 8" id="KW-1133">Transmembrane helix</keyword>
<evidence type="ECO:0000256" key="7">
    <source>
        <dbReference type="ARBA" id="ARBA00023306"/>
    </source>
</evidence>
<evidence type="ECO:0000256" key="4">
    <source>
        <dbReference type="ARBA" id="ARBA00022692"/>
    </source>
</evidence>
<evidence type="ECO:0000313" key="11">
    <source>
        <dbReference type="Proteomes" id="UP000175669"/>
    </source>
</evidence>
<reference evidence="11" key="1">
    <citation type="submission" date="2016-07" db="EMBL/GenBank/DDBJ databases">
        <authorList>
            <person name="Florea S."/>
            <person name="Webb J.S."/>
            <person name="Jaromczyk J."/>
            <person name="Schardl C.L."/>
        </authorList>
    </citation>
    <scope>NUCLEOTIDE SEQUENCE [LARGE SCALE GENOMIC DNA]</scope>
    <source>
        <strain evidence="11">KCTC 42131</strain>
    </source>
</reference>
<evidence type="ECO:0000256" key="9">
    <source>
        <dbReference type="NCBIfam" id="TIGR02209"/>
    </source>
</evidence>
<evidence type="ECO:0000256" key="8">
    <source>
        <dbReference type="HAMAP-Rule" id="MF_00910"/>
    </source>
</evidence>
<keyword evidence="11" id="KW-1185">Reference proteome</keyword>
<dbReference type="InterPro" id="IPR011922">
    <property type="entry name" value="Cell_div_FtsL"/>
</dbReference>
<dbReference type="Proteomes" id="UP000175669">
    <property type="component" value="Unassembled WGS sequence"/>
</dbReference>
<protein>
    <recommendedName>
        <fullName evidence="8 9">Cell division protein FtsL</fullName>
    </recommendedName>
</protein>
<dbReference type="STRING" id="1524254.PHACT_14960"/>
<dbReference type="GO" id="GO:0032153">
    <property type="term" value="C:cell division site"/>
    <property type="evidence" value="ECO:0007669"/>
    <property type="project" value="UniProtKB-UniRule"/>
</dbReference>
<gene>
    <name evidence="8" type="primary">ftsL</name>
    <name evidence="10" type="ORF">PHACT_14960</name>
</gene>
<evidence type="ECO:0000256" key="1">
    <source>
        <dbReference type="ARBA" id="ARBA00004401"/>
    </source>
</evidence>
<keyword evidence="8" id="KW-0997">Cell inner membrane</keyword>
<dbReference type="GO" id="GO:0005886">
    <property type="term" value="C:plasma membrane"/>
    <property type="evidence" value="ECO:0007669"/>
    <property type="project" value="UniProtKB-SubCell"/>
</dbReference>
<keyword evidence="4 8" id="KW-0812">Transmembrane</keyword>
<proteinExistence type="inferred from homology"/>
<keyword evidence="6 8" id="KW-0472">Membrane</keyword>
<keyword evidence="3 8" id="KW-0132">Cell division</keyword>
<dbReference type="HAMAP" id="MF_00910">
    <property type="entry name" value="FtsL"/>
    <property type="match status" value="1"/>
</dbReference>
<organism evidence="10 11">
    <name type="scientific">Pseudohongiella acticola</name>
    <dbReference type="NCBI Taxonomy" id="1524254"/>
    <lineage>
        <taxon>Bacteria</taxon>
        <taxon>Pseudomonadati</taxon>
        <taxon>Pseudomonadota</taxon>
        <taxon>Gammaproteobacteria</taxon>
        <taxon>Pseudomonadales</taxon>
        <taxon>Pseudohongiellaceae</taxon>
        <taxon>Pseudohongiella</taxon>
    </lineage>
</organism>
<comment type="function">
    <text evidence="8">Essential cell division protein. May link together the upstream cell division proteins, which are predominantly cytoplasmic, with the downstream cell division proteins, which are predominantly periplasmic.</text>
</comment>
<name>A0A1E8CG26_9GAMM</name>
<accession>A0A1E8CG26</accession>
<keyword evidence="2 8" id="KW-1003">Cell membrane</keyword>
<evidence type="ECO:0000256" key="3">
    <source>
        <dbReference type="ARBA" id="ARBA00022618"/>
    </source>
</evidence>